<gene>
    <name evidence="7" type="primary">Acey_s0239.g3332</name>
    <name evidence="7" type="ORF">Y032_0239g3332</name>
</gene>
<dbReference type="Proteomes" id="UP000024635">
    <property type="component" value="Unassembled WGS sequence"/>
</dbReference>
<dbReference type="SUPFAM" id="SSF81321">
    <property type="entry name" value="Family A G protein-coupled receptor-like"/>
    <property type="match status" value="1"/>
</dbReference>
<evidence type="ECO:0000256" key="3">
    <source>
        <dbReference type="ARBA" id="ARBA00022989"/>
    </source>
</evidence>
<reference evidence="8" key="1">
    <citation type="journal article" date="2015" name="Nat. Genet.">
        <title>The genome and transcriptome of the zoonotic hookworm Ancylostoma ceylanicum identify infection-specific gene families.</title>
        <authorList>
            <person name="Schwarz E.M."/>
            <person name="Hu Y."/>
            <person name="Antoshechkin I."/>
            <person name="Miller M.M."/>
            <person name="Sternberg P.W."/>
            <person name="Aroian R.V."/>
        </authorList>
    </citation>
    <scope>NUCLEOTIDE SEQUENCE</scope>
    <source>
        <strain evidence="8">HY135</strain>
    </source>
</reference>
<evidence type="ECO:0000256" key="5">
    <source>
        <dbReference type="SAM" id="Phobius"/>
    </source>
</evidence>
<dbReference type="GO" id="GO:0016020">
    <property type="term" value="C:membrane"/>
    <property type="evidence" value="ECO:0007669"/>
    <property type="project" value="UniProtKB-SubCell"/>
</dbReference>
<dbReference type="Pfam" id="PF10328">
    <property type="entry name" value="7TM_GPCR_Srx"/>
    <property type="match status" value="1"/>
</dbReference>
<evidence type="ECO:0000313" key="8">
    <source>
        <dbReference type="Proteomes" id="UP000024635"/>
    </source>
</evidence>
<evidence type="ECO:0000256" key="4">
    <source>
        <dbReference type="ARBA" id="ARBA00023136"/>
    </source>
</evidence>
<evidence type="ECO:0000313" key="7">
    <source>
        <dbReference type="EMBL" id="EYB88965.1"/>
    </source>
</evidence>
<evidence type="ECO:0000256" key="2">
    <source>
        <dbReference type="ARBA" id="ARBA00022692"/>
    </source>
</evidence>
<feature type="transmembrane region" description="Helical" evidence="5">
    <location>
        <begin position="104"/>
        <end position="127"/>
    </location>
</feature>
<feature type="transmembrane region" description="Helical" evidence="5">
    <location>
        <begin position="148"/>
        <end position="168"/>
    </location>
</feature>
<dbReference type="InterPro" id="IPR017452">
    <property type="entry name" value="GPCR_Rhodpsn_7TM"/>
</dbReference>
<dbReference type="InterPro" id="IPR019430">
    <property type="entry name" value="7TM_GPCR_serpentine_rcpt_Srx"/>
</dbReference>
<comment type="caution">
    <text evidence="7">The sequence shown here is derived from an EMBL/GenBank/DDBJ whole genome shotgun (WGS) entry which is preliminary data.</text>
</comment>
<dbReference type="OrthoDB" id="5852115at2759"/>
<feature type="transmembrane region" description="Helical" evidence="5">
    <location>
        <begin position="271"/>
        <end position="294"/>
    </location>
</feature>
<feature type="transmembrane region" description="Helical" evidence="5">
    <location>
        <begin position="207"/>
        <end position="224"/>
    </location>
</feature>
<dbReference type="AlphaFoldDB" id="A0A016SEC7"/>
<dbReference type="PANTHER" id="PTHR22718">
    <property type="entry name" value="SERPENTINE RECEPTOR, CLASS X"/>
    <property type="match status" value="1"/>
</dbReference>
<evidence type="ECO:0000256" key="1">
    <source>
        <dbReference type="ARBA" id="ARBA00004370"/>
    </source>
</evidence>
<dbReference type="CDD" id="cd00637">
    <property type="entry name" value="7tm_classA_rhodopsin-like"/>
    <property type="match status" value="1"/>
</dbReference>
<sequence>MVETVRLVLGAFINIEMWIMLFLNVLVLTCIMKSKFTCRYSGRLGGCQRLLPVKGRLYAKKDNAVYILTGFNIFCEICQIILHILYIGPAIISGSWFFKGQDSLGVTVTAVIFLGLWYLGSLMQILFAVNRLVVICFPWSALFSRKRVVYFIVICCCAALGMVLYSQLLSPCCRITPDPFVYSYSYLVFPNESQNLSMYFVDLPLDSGTSLFCGISYVALFVHVHRVGAADVRTRTRELRCCIQFILMFLTYTIAWLTFFVYPALRLREHAAYSVTLIVLVVNSGVNSIIYLALNTELNGPVASQGGWLQPKESRWDRFYKTIINNDFSGRTFSTQATRQ</sequence>
<keyword evidence="2 5" id="KW-0812">Transmembrane</keyword>
<keyword evidence="8" id="KW-1185">Reference proteome</keyword>
<comment type="subcellular location">
    <subcellularLocation>
        <location evidence="1">Membrane</location>
    </subcellularLocation>
</comment>
<protein>
    <recommendedName>
        <fullName evidence="6">G-protein coupled receptors family 1 profile domain-containing protein</fullName>
    </recommendedName>
</protein>
<evidence type="ECO:0000259" key="6">
    <source>
        <dbReference type="PROSITE" id="PS50262"/>
    </source>
</evidence>
<organism evidence="7 8">
    <name type="scientific">Ancylostoma ceylanicum</name>
    <dbReference type="NCBI Taxonomy" id="53326"/>
    <lineage>
        <taxon>Eukaryota</taxon>
        <taxon>Metazoa</taxon>
        <taxon>Ecdysozoa</taxon>
        <taxon>Nematoda</taxon>
        <taxon>Chromadorea</taxon>
        <taxon>Rhabditida</taxon>
        <taxon>Rhabditina</taxon>
        <taxon>Rhabditomorpha</taxon>
        <taxon>Strongyloidea</taxon>
        <taxon>Ancylostomatidae</taxon>
        <taxon>Ancylostomatinae</taxon>
        <taxon>Ancylostoma</taxon>
    </lineage>
</organism>
<keyword evidence="4 5" id="KW-0472">Membrane</keyword>
<dbReference type="PROSITE" id="PS50262">
    <property type="entry name" value="G_PROTEIN_RECEP_F1_2"/>
    <property type="match status" value="1"/>
</dbReference>
<feature type="transmembrane region" description="Helical" evidence="5">
    <location>
        <begin position="64"/>
        <end position="92"/>
    </location>
</feature>
<feature type="transmembrane region" description="Helical" evidence="5">
    <location>
        <begin position="6"/>
        <end position="31"/>
    </location>
</feature>
<dbReference type="Gene3D" id="1.20.1070.10">
    <property type="entry name" value="Rhodopsin 7-helix transmembrane proteins"/>
    <property type="match status" value="1"/>
</dbReference>
<feature type="transmembrane region" description="Helical" evidence="5">
    <location>
        <begin position="245"/>
        <end position="265"/>
    </location>
</feature>
<accession>A0A016SEC7</accession>
<name>A0A016SEC7_9BILA</name>
<feature type="domain" description="G-protein coupled receptors family 1 profile" evidence="6">
    <location>
        <begin position="23"/>
        <end position="291"/>
    </location>
</feature>
<proteinExistence type="predicted"/>
<keyword evidence="3 5" id="KW-1133">Transmembrane helix</keyword>
<dbReference type="PANTHER" id="PTHR22718:SF11">
    <property type="entry name" value="7TM GPCR SERPENTINE RECEPTOR CLASS X (SRX) DOMAIN-CONTAINING PROTEIN"/>
    <property type="match status" value="1"/>
</dbReference>
<dbReference type="EMBL" id="JARK01001575">
    <property type="protein sequence ID" value="EYB88965.1"/>
    <property type="molecule type" value="Genomic_DNA"/>
</dbReference>